<keyword evidence="4" id="KW-1185">Reference proteome</keyword>
<gene>
    <name evidence="3" type="ORF">BHK98_08565</name>
</gene>
<comment type="caution">
    <text evidence="3">The sequence shown here is derived from an EMBL/GenBank/DDBJ whole genome shotgun (WGS) entry which is preliminary data.</text>
</comment>
<name>A0A1Q9JIR5_9FIRM</name>
<accession>A0A1Q9JIR5</accession>
<evidence type="ECO:0000313" key="4">
    <source>
        <dbReference type="Proteomes" id="UP000187404"/>
    </source>
</evidence>
<feature type="transmembrane region" description="Helical" evidence="2">
    <location>
        <begin position="287"/>
        <end position="306"/>
    </location>
</feature>
<feature type="compositionally biased region" description="Low complexity" evidence="1">
    <location>
        <begin position="217"/>
        <end position="243"/>
    </location>
</feature>
<dbReference type="EMBL" id="MJIE01000001">
    <property type="protein sequence ID" value="OLR56112.1"/>
    <property type="molecule type" value="Genomic_DNA"/>
</dbReference>
<sequence>MNGRMSGNRGNGRACAPLSACRFLPACRFLRLPAALAHTLCRIPVPAICCALLLLICCTAVPAFAGDSCPEGGEHDYEVRLEKRATQTRDGLRRYTCLKCGRTYTERIPAMGHVWGAWKTVKKETCTADGRETRTCVKHQGLVHVQSRVVPALGHDWSAWKTVRPASPGRAGLEKRVCRNNPKEVQYRQSPAFGASDGAVSGAVTGNLMISGSYSENASGSNDSGDVSDSARAKAKPGAKSGSGTAGGSSGSGASDSVGGMGASSTRKTVPFGAADAAILGANGAAVLFWTLLLLPLVRVLFWAAAKRREKEEEEST</sequence>
<evidence type="ECO:0000313" key="3">
    <source>
        <dbReference type="EMBL" id="OLR56112.1"/>
    </source>
</evidence>
<dbReference type="Proteomes" id="UP000187404">
    <property type="component" value="Unassembled WGS sequence"/>
</dbReference>
<dbReference type="OrthoDB" id="2087007at2"/>
<dbReference type="STRING" id="1261640.BHK98_08565"/>
<protein>
    <submittedName>
        <fullName evidence="3">Uncharacterized protein</fullName>
    </submittedName>
</protein>
<evidence type="ECO:0000256" key="1">
    <source>
        <dbReference type="SAM" id="MobiDB-lite"/>
    </source>
</evidence>
<organism evidence="3 4">
    <name type="scientific">Hornefia porci</name>
    <dbReference type="NCBI Taxonomy" id="2652292"/>
    <lineage>
        <taxon>Bacteria</taxon>
        <taxon>Bacillati</taxon>
        <taxon>Bacillota</taxon>
        <taxon>Clostridia</taxon>
        <taxon>Peptostreptococcales</taxon>
        <taxon>Anaerovoracaceae</taxon>
        <taxon>Hornefia</taxon>
    </lineage>
</organism>
<dbReference type="RefSeq" id="WP_075713412.1">
    <property type="nucleotide sequence ID" value="NZ_MJIE01000001.1"/>
</dbReference>
<keyword evidence="2" id="KW-1133">Transmembrane helix</keyword>
<reference evidence="3 4" key="1">
    <citation type="journal article" date="2016" name="Appl. Environ. Microbiol.">
        <title>Function and Phylogeny of Bacterial Butyryl Coenzyme A:Acetate Transferases and Their Diversity in the Proximal Colon of Swine.</title>
        <authorList>
            <person name="Trachsel J."/>
            <person name="Bayles D.O."/>
            <person name="Looft T."/>
            <person name="Levine U.Y."/>
            <person name="Allen H.K."/>
        </authorList>
    </citation>
    <scope>NUCLEOTIDE SEQUENCE [LARGE SCALE GENOMIC DNA]</scope>
    <source>
        <strain evidence="3 4">68-3-10</strain>
    </source>
</reference>
<keyword evidence="2" id="KW-0812">Transmembrane</keyword>
<evidence type="ECO:0000256" key="2">
    <source>
        <dbReference type="SAM" id="Phobius"/>
    </source>
</evidence>
<dbReference type="AlphaFoldDB" id="A0A1Q9JIR5"/>
<proteinExistence type="predicted"/>
<keyword evidence="2" id="KW-0472">Membrane</keyword>
<feature type="region of interest" description="Disordered" evidence="1">
    <location>
        <begin position="215"/>
        <end position="265"/>
    </location>
</feature>